<dbReference type="Proteomes" id="UP000281726">
    <property type="component" value="Unassembled WGS sequence"/>
</dbReference>
<sequence>MCFEDEAGQTLRPPKARTWGRRGHTPQVPVSGKGSGRISIAGLACYKPGRRPRLIYRTIVHRGRKNERRSFGERDYISLLDAAHQQLRGPIVLVWDNLNTHISAAMRQMIAARDWLHVIRLPAYAPDLNPTEQVWSHLKRSIGNLAVCGLDHLLAIIRNRLKRIQYRPDLLDGFLTHTGLTLLPHRP</sequence>
<feature type="domain" description="Tc1-like transposase DDE" evidence="2">
    <location>
        <begin position="2"/>
        <end position="143"/>
    </location>
</feature>
<dbReference type="InterPro" id="IPR038717">
    <property type="entry name" value="Tc1-like_DDE_dom"/>
</dbReference>
<gene>
    <name evidence="3" type="ORF">D7223_00985</name>
</gene>
<protein>
    <submittedName>
        <fullName evidence="3">Transposase</fullName>
    </submittedName>
</protein>
<dbReference type="InterPro" id="IPR036397">
    <property type="entry name" value="RNaseH_sf"/>
</dbReference>
<feature type="compositionally biased region" description="Basic residues" evidence="1">
    <location>
        <begin position="14"/>
        <end position="24"/>
    </location>
</feature>
<dbReference type="OrthoDB" id="341531at2"/>
<organism evidence="3 4">
    <name type="scientific">Micromonospora endolithica</name>
    <dbReference type="NCBI Taxonomy" id="230091"/>
    <lineage>
        <taxon>Bacteria</taxon>
        <taxon>Bacillati</taxon>
        <taxon>Actinomycetota</taxon>
        <taxon>Actinomycetes</taxon>
        <taxon>Micromonosporales</taxon>
        <taxon>Micromonosporaceae</taxon>
        <taxon>Micromonospora</taxon>
    </lineage>
</organism>
<dbReference type="Pfam" id="PF13358">
    <property type="entry name" value="DDE_3"/>
    <property type="match status" value="1"/>
</dbReference>
<dbReference type="EMBL" id="RBAK01000001">
    <property type="protein sequence ID" value="RKN51251.1"/>
    <property type="molecule type" value="Genomic_DNA"/>
</dbReference>
<accession>A0A3A9ZT21</accession>
<proteinExistence type="predicted"/>
<evidence type="ECO:0000313" key="4">
    <source>
        <dbReference type="Proteomes" id="UP000281726"/>
    </source>
</evidence>
<evidence type="ECO:0000259" key="2">
    <source>
        <dbReference type="Pfam" id="PF13358"/>
    </source>
</evidence>
<comment type="caution">
    <text evidence="3">The sequence shown here is derived from an EMBL/GenBank/DDBJ whole genome shotgun (WGS) entry which is preliminary data.</text>
</comment>
<dbReference type="Gene3D" id="3.30.420.10">
    <property type="entry name" value="Ribonuclease H-like superfamily/Ribonuclease H"/>
    <property type="match status" value="1"/>
</dbReference>
<feature type="region of interest" description="Disordered" evidence="1">
    <location>
        <begin position="1"/>
        <end position="34"/>
    </location>
</feature>
<name>A0A3A9ZT21_9ACTN</name>
<evidence type="ECO:0000256" key="1">
    <source>
        <dbReference type="SAM" id="MobiDB-lite"/>
    </source>
</evidence>
<keyword evidence="4" id="KW-1185">Reference proteome</keyword>
<evidence type="ECO:0000313" key="3">
    <source>
        <dbReference type="EMBL" id="RKN51251.1"/>
    </source>
</evidence>
<reference evidence="3 4" key="1">
    <citation type="journal article" date="2004" name="Syst. Appl. Microbiol.">
        <title>Cryptoendolithic actinomycetes from antarctic sandstone rock samples: Micromonospora endolithica sp. nov. and two isolates related to Micromonospora coerulea Jensen 1932.</title>
        <authorList>
            <person name="Hirsch P."/>
            <person name="Mevs U."/>
            <person name="Kroppenstedt R.M."/>
            <person name="Schumann P."/>
            <person name="Stackebrandt E."/>
        </authorList>
    </citation>
    <scope>NUCLEOTIDE SEQUENCE [LARGE SCALE GENOMIC DNA]</scope>
    <source>
        <strain evidence="3 4">JCM 12677</strain>
    </source>
</reference>
<dbReference type="AlphaFoldDB" id="A0A3A9ZT21"/>
<dbReference type="GO" id="GO:0003676">
    <property type="term" value="F:nucleic acid binding"/>
    <property type="evidence" value="ECO:0007669"/>
    <property type="project" value="InterPro"/>
</dbReference>